<gene>
    <name evidence="1" type="ORF">H0235_005677</name>
</gene>
<protein>
    <submittedName>
        <fullName evidence="1">Uncharacterized protein</fullName>
    </submittedName>
</protein>
<accession>A0A834P5B9</accession>
<keyword evidence="2" id="KW-1185">Reference proteome</keyword>
<organism evidence="1 2">
    <name type="scientific">Vespula pensylvanica</name>
    <name type="common">Western yellow jacket</name>
    <name type="synonym">Wasp</name>
    <dbReference type="NCBI Taxonomy" id="30213"/>
    <lineage>
        <taxon>Eukaryota</taxon>
        <taxon>Metazoa</taxon>
        <taxon>Ecdysozoa</taxon>
        <taxon>Arthropoda</taxon>
        <taxon>Hexapoda</taxon>
        <taxon>Insecta</taxon>
        <taxon>Pterygota</taxon>
        <taxon>Neoptera</taxon>
        <taxon>Endopterygota</taxon>
        <taxon>Hymenoptera</taxon>
        <taxon>Apocrita</taxon>
        <taxon>Aculeata</taxon>
        <taxon>Vespoidea</taxon>
        <taxon>Vespidae</taxon>
        <taxon>Vespinae</taxon>
        <taxon>Vespula</taxon>
    </lineage>
</organism>
<dbReference type="EMBL" id="JACSDY010000004">
    <property type="protein sequence ID" value="KAF7429279.1"/>
    <property type="molecule type" value="Genomic_DNA"/>
</dbReference>
<sequence>MITYLDVAYLGKRLLKASQDLVRHKDLCEKFSSNPNILQDQKMRKEMAKAGVIHPRRLLPPIQIIDMCLVNVDLNQHHMMRKEVARASVIPPDRMMGKEVARTSVIPPLMSFSPVQNIDFWLARKLFPEM</sequence>
<evidence type="ECO:0000313" key="2">
    <source>
        <dbReference type="Proteomes" id="UP000600918"/>
    </source>
</evidence>
<dbReference type="Proteomes" id="UP000600918">
    <property type="component" value="Unassembled WGS sequence"/>
</dbReference>
<name>A0A834P5B9_VESPE</name>
<comment type="caution">
    <text evidence="1">The sequence shown here is derived from an EMBL/GenBank/DDBJ whole genome shotgun (WGS) entry which is preliminary data.</text>
</comment>
<evidence type="ECO:0000313" key="1">
    <source>
        <dbReference type="EMBL" id="KAF7429279.1"/>
    </source>
</evidence>
<proteinExistence type="predicted"/>
<dbReference type="AlphaFoldDB" id="A0A834P5B9"/>
<reference evidence="1" key="1">
    <citation type="journal article" date="2020" name="G3 (Bethesda)">
        <title>High-Quality Assemblies for Three Invasive Social Wasps from the &lt;i&gt;Vespula&lt;/i&gt; Genus.</title>
        <authorList>
            <person name="Harrop T.W.R."/>
            <person name="Guhlin J."/>
            <person name="McLaughlin G.M."/>
            <person name="Permina E."/>
            <person name="Stockwell P."/>
            <person name="Gilligan J."/>
            <person name="Le Lec M.F."/>
            <person name="Gruber M.A.M."/>
            <person name="Quinn O."/>
            <person name="Lovegrove M."/>
            <person name="Duncan E.J."/>
            <person name="Remnant E.J."/>
            <person name="Van Eeckhoven J."/>
            <person name="Graham B."/>
            <person name="Knapp R.A."/>
            <person name="Langford K.W."/>
            <person name="Kronenberg Z."/>
            <person name="Press M.O."/>
            <person name="Eacker S.M."/>
            <person name="Wilson-Rankin E.E."/>
            <person name="Purcell J."/>
            <person name="Lester P.J."/>
            <person name="Dearden P.K."/>
        </authorList>
    </citation>
    <scope>NUCLEOTIDE SEQUENCE</scope>
    <source>
        <strain evidence="1">Volc-1</strain>
    </source>
</reference>